<protein>
    <recommendedName>
        <fullName evidence="2">P2X purinoreceptor 7 intracellular domain-containing protein</fullName>
    </recommendedName>
</protein>
<reference evidence="3" key="1">
    <citation type="submission" date="2025-08" db="UniProtKB">
        <authorList>
            <consortium name="Ensembl"/>
        </authorList>
    </citation>
    <scope>IDENTIFICATION</scope>
</reference>
<feature type="domain" description="P2X purinoreceptor 7 intracellular" evidence="2">
    <location>
        <begin position="36"/>
        <end position="154"/>
    </location>
</feature>
<evidence type="ECO:0000256" key="1">
    <source>
        <dbReference type="SAM" id="SignalP"/>
    </source>
</evidence>
<dbReference type="InterPro" id="IPR046815">
    <property type="entry name" value="P2RX7_C"/>
</dbReference>
<keyword evidence="1" id="KW-0732">Signal</keyword>
<dbReference type="GO" id="GO:0001614">
    <property type="term" value="F:purinergic nucleotide receptor activity"/>
    <property type="evidence" value="ECO:0007669"/>
    <property type="project" value="InterPro"/>
</dbReference>
<dbReference type="PANTHER" id="PTHR36981:SF3">
    <property type="entry name" value="UBIQUITIN-LIKE PROTEASE FAMILY PROFILE DOMAIN-CONTAINING PROTEIN"/>
    <property type="match status" value="1"/>
</dbReference>
<dbReference type="GeneTree" id="ENSGT01150000287036"/>
<dbReference type="Pfam" id="PF20478">
    <property type="entry name" value="P2RX7_C"/>
    <property type="match status" value="1"/>
</dbReference>
<feature type="signal peptide" evidence="1">
    <location>
        <begin position="1"/>
        <end position="20"/>
    </location>
</feature>
<evidence type="ECO:0000259" key="2">
    <source>
        <dbReference type="Pfam" id="PF20478"/>
    </source>
</evidence>
<name>A0A3Q2GM27_CYPVA</name>
<sequence>MLIYVLILQAAMTLPYYFEAIHCTFDSNWLGHMSLFQPSWCICQRCREMLTLVEKKCCNQQPEMCISRLPHMDLYILQKGVLRLARMMWNELRAVADLPDPGEDNRQFRHAAYRQFVAWQYGVLGSGHRVVIPSCCLWRIRDCFPDPHGQYRGFIPRRV</sequence>
<evidence type="ECO:0000313" key="4">
    <source>
        <dbReference type="Proteomes" id="UP000265020"/>
    </source>
</evidence>
<reference evidence="3" key="2">
    <citation type="submission" date="2025-09" db="UniProtKB">
        <authorList>
            <consortium name="Ensembl"/>
        </authorList>
    </citation>
    <scope>IDENTIFICATION</scope>
</reference>
<dbReference type="GO" id="GO:0005216">
    <property type="term" value="F:monoatomic ion channel activity"/>
    <property type="evidence" value="ECO:0007669"/>
    <property type="project" value="InterPro"/>
</dbReference>
<dbReference type="GO" id="GO:0016020">
    <property type="term" value="C:membrane"/>
    <property type="evidence" value="ECO:0007669"/>
    <property type="project" value="InterPro"/>
</dbReference>
<dbReference type="OMA" id="PEMCISR"/>
<dbReference type="GO" id="GO:0005524">
    <property type="term" value="F:ATP binding"/>
    <property type="evidence" value="ECO:0007669"/>
    <property type="project" value="InterPro"/>
</dbReference>
<dbReference type="PRINTS" id="PR01314">
    <property type="entry name" value="P2X7RECEPTOR"/>
</dbReference>
<dbReference type="AlphaFoldDB" id="A0A3Q2GM27"/>
<evidence type="ECO:0000313" key="3">
    <source>
        <dbReference type="Ensembl" id="ENSCVAP00000029185.1"/>
    </source>
</evidence>
<organism evidence="3 4">
    <name type="scientific">Cyprinodon variegatus</name>
    <name type="common">Sheepshead minnow</name>
    <dbReference type="NCBI Taxonomy" id="28743"/>
    <lineage>
        <taxon>Eukaryota</taxon>
        <taxon>Metazoa</taxon>
        <taxon>Chordata</taxon>
        <taxon>Craniata</taxon>
        <taxon>Vertebrata</taxon>
        <taxon>Euteleostomi</taxon>
        <taxon>Actinopterygii</taxon>
        <taxon>Neopterygii</taxon>
        <taxon>Teleostei</taxon>
        <taxon>Neoteleostei</taxon>
        <taxon>Acanthomorphata</taxon>
        <taxon>Ovalentaria</taxon>
        <taxon>Atherinomorphae</taxon>
        <taxon>Cyprinodontiformes</taxon>
        <taxon>Cyprinodontidae</taxon>
        <taxon>Cyprinodon</taxon>
    </lineage>
</organism>
<keyword evidence="4" id="KW-1185">Reference proteome</keyword>
<proteinExistence type="predicted"/>
<dbReference type="InterPro" id="IPR003050">
    <property type="entry name" value="P2X7_purinoceptor"/>
</dbReference>
<feature type="chain" id="PRO_5018789730" description="P2X purinoreceptor 7 intracellular domain-containing protein" evidence="1">
    <location>
        <begin position="21"/>
        <end position="159"/>
    </location>
</feature>
<dbReference type="Proteomes" id="UP000265020">
    <property type="component" value="Unassembled WGS sequence"/>
</dbReference>
<dbReference type="PANTHER" id="PTHR36981">
    <property type="entry name" value="ZGC:195170"/>
    <property type="match status" value="1"/>
</dbReference>
<dbReference type="Ensembl" id="ENSCVAT00000021914.1">
    <property type="protein sequence ID" value="ENSCVAP00000029185.1"/>
    <property type="gene ID" value="ENSCVAG00000016755.1"/>
</dbReference>
<accession>A0A3Q2GM27</accession>